<proteinExistence type="predicted"/>
<accession>A0ABW1V346</accession>
<keyword evidence="2" id="KW-0238">DNA-binding</keyword>
<dbReference type="PANTHER" id="PTHR38445:SF12">
    <property type="entry name" value="GNTR-FAMILY TRANSCRIPTIONAL REGULATOR"/>
    <property type="match status" value="1"/>
</dbReference>
<dbReference type="Gene3D" id="1.10.10.10">
    <property type="entry name" value="Winged helix-like DNA-binding domain superfamily/Winged helix DNA-binding domain"/>
    <property type="match status" value="1"/>
</dbReference>
<name>A0ABW1V346_9BACL</name>
<evidence type="ECO:0000259" key="4">
    <source>
        <dbReference type="PROSITE" id="PS50949"/>
    </source>
</evidence>
<dbReference type="RefSeq" id="WP_379234427.1">
    <property type="nucleotide sequence ID" value="NZ_JBHSTE010000003.1"/>
</dbReference>
<protein>
    <submittedName>
        <fullName evidence="5">GntR family transcriptional regulator</fullName>
    </submittedName>
</protein>
<dbReference type="SMART" id="SM00345">
    <property type="entry name" value="HTH_GNTR"/>
    <property type="match status" value="1"/>
</dbReference>
<evidence type="ECO:0000313" key="5">
    <source>
        <dbReference type="EMBL" id="MFC6333209.1"/>
    </source>
</evidence>
<gene>
    <name evidence="5" type="ORF">ACFP56_11290</name>
</gene>
<dbReference type="Pfam" id="PF00392">
    <property type="entry name" value="GntR"/>
    <property type="match status" value="1"/>
</dbReference>
<organism evidence="5 6">
    <name type="scientific">Paenibacillus septentrionalis</name>
    <dbReference type="NCBI Taxonomy" id="429342"/>
    <lineage>
        <taxon>Bacteria</taxon>
        <taxon>Bacillati</taxon>
        <taxon>Bacillota</taxon>
        <taxon>Bacilli</taxon>
        <taxon>Bacillales</taxon>
        <taxon>Paenibacillaceae</taxon>
        <taxon>Paenibacillus</taxon>
    </lineage>
</organism>
<feature type="domain" description="HTH gntR-type" evidence="4">
    <location>
        <begin position="11"/>
        <end position="79"/>
    </location>
</feature>
<dbReference type="InterPro" id="IPR036388">
    <property type="entry name" value="WH-like_DNA-bd_sf"/>
</dbReference>
<evidence type="ECO:0000256" key="3">
    <source>
        <dbReference type="ARBA" id="ARBA00023163"/>
    </source>
</evidence>
<sequence>MVISLKLDSDTPLYEQLRNQIVIGIATGKLLPQEKLPTVRQLAEDLGINTMTVNKAYALLKQEGYIVIDRRHGAKVNWQPADLTDSTEHTAKLEQKLELIIAEAVIHGIDNEHFHKLCEQTYEKMNDYH</sequence>
<dbReference type="PRINTS" id="PR00035">
    <property type="entry name" value="HTHGNTR"/>
</dbReference>
<dbReference type="SUPFAM" id="SSF46785">
    <property type="entry name" value="Winged helix' DNA-binding domain"/>
    <property type="match status" value="1"/>
</dbReference>
<keyword evidence="6" id="KW-1185">Reference proteome</keyword>
<dbReference type="PROSITE" id="PS50949">
    <property type="entry name" value="HTH_GNTR"/>
    <property type="match status" value="1"/>
</dbReference>
<evidence type="ECO:0000313" key="6">
    <source>
        <dbReference type="Proteomes" id="UP001596233"/>
    </source>
</evidence>
<evidence type="ECO:0000256" key="2">
    <source>
        <dbReference type="ARBA" id="ARBA00023125"/>
    </source>
</evidence>
<dbReference type="InterPro" id="IPR000524">
    <property type="entry name" value="Tscrpt_reg_HTH_GntR"/>
</dbReference>
<dbReference type="Proteomes" id="UP001596233">
    <property type="component" value="Unassembled WGS sequence"/>
</dbReference>
<keyword evidence="3" id="KW-0804">Transcription</keyword>
<reference evidence="6" key="1">
    <citation type="journal article" date="2019" name="Int. J. Syst. Evol. Microbiol.">
        <title>The Global Catalogue of Microorganisms (GCM) 10K type strain sequencing project: providing services to taxonomists for standard genome sequencing and annotation.</title>
        <authorList>
            <consortium name="The Broad Institute Genomics Platform"/>
            <consortium name="The Broad Institute Genome Sequencing Center for Infectious Disease"/>
            <person name="Wu L."/>
            <person name="Ma J."/>
        </authorList>
    </citation>
    <scope>NUCLEOTIDE SEQUENCE [LARGE SCALE GENOMIC DNA]</scope>
    <source>
        <strain evidence="6">PCU 280</strain>
    </source>
</reference>
<comment type="caution">
    <text evidence="5">The sequence shown here is derived from an EMBL/GenBank/DDBJ whole genome shotgun (WGS) entry which is preliminary data.</text>
</comment>
<dbReference type="InterPro" id="IPR036390">
    <property type="entry name" value="WH_DNA-bd_sf"/>
</dbReference>
<dbReference type="CDD" id="cd07377">
    <property type="entry name" value="WHTH_GntR"/>
    <property type="match status" value="1"/>
</dbReference>
<keyword evidence="1" id="KW-0805">Transcription regulation</keyword>
<evidence type="ECO:0000256" key="1">
    <source>
        <dbReference type="ARBA" id="ARBA00023015"/>
    </source>
</evidence>
<dbReference type="PANTHER" id="PTHR38445">
    <property type="entry name" value="HTH-TYPE TRANSCRIPTIONAL REPRESSOR YTRA"/>
    <property type="match status" value="1"/>
</dbReference>
<dbReference type="EMBL" id="JBHSTE010000003">
    <property type="protein sequence ID" value="MFC6333209.1"/>
    <property type="molecule type" value="Genomic_DNA"/>
</dbReference>